<dbReference type="Proteomes" id="UP000007431">
    <property type="component" value="Unassembled WGS sequence"/>
</dbReference>
<evidence type="ECO:0000313" key="2">
    <source>
        <dbReference type="Proteomes" id="UP000007431"/>
    </source>
</evidence>
<dbReference type="Gene3D" id="3.80.10.10">
    <property type="entry name" value="Ribonuclease Inhibitor"/>
    <property type="match status" value="1"/>
</dbReference>
<reference evidence="1 2" key="1">
    <citation type="journal article" date="2010" name="Nat. Biotechnol.">
        <title>Genome sequence of the model mushroom Schizophyllum commune.</title>
        <authorList>
            <person name="Ohm R.A."/>
            <person name="de Jong J.F."/>
            <person name="Lugones L.G."/>
            <person name="Aerts A."/>
            <person name="Kothe E."/>
            <person name="Stajich J.E."/>
            <person name="de Vries R.P."/>
            <person name="Record E."/>
            <person name="Levasseur A."/>
            <person name="Baker S.E."/>
            <person name="Bartholomew K.A."/>
            <person name="Coutinho P.M."/>
            <person name="Erdmann S."/>
            <person name="Fowler T.J."/>
            <person name="Gathman A.C."/>
            <person name="Lombard V."/>
            <person name="Henrissat B."/>
            <person name="Knabe N."/>
            <person name="Kuees U."/>
            <person name="Lilly W.W."/>
            <person name="Lindquist E."/>
            <person name="Lucas S."/>
            <person name="Magnuson J.K."/>
            <person name="Piumi F."/>
            <person name="Raudaskoski M."/>
            <person name="Salamov A."/>
            <person name="Schmutz J."/>
            <person name="Schwarze F.W.M.R."/>
            <person name="vanKuyk P.A."/>
            <person name="Horton J.S."/>
            <person name="Grigoriev I.V."/>
            <person name="Woesten H.A.B."/>
        </authorList>
    </citation>
    <scope>NUCLEOTIDE SEQUENCE [LARGE SCALE GENOMIC DNA]</scope>
    <source>
        <strain evidence="2">H4-8 / FGSC 9210</strain>
    </source>
</reference>
<evidence type="ECO:0000313" key="1">
    <source>
        <dbReference type="EMBL" id="EFI93220.1"/>
    </source>
</evidence>
<dbReference type="RefSeq" id="XP_003028123.1">
    <property type="nucleotide sequence ID" value="XM_003028077.1"/>
</dbReference>
<sequence>MPSVASTSSGSYLARSWNNALDVLLRILPADLYQPLSFVSTSYGFPQDISPKWLRGPTLAEYERIYQLSPRMQSLENPGYIDVFQITMTHPPPRPLFPRLKTLRIDGSGSKVSPHMLLEPFASPVLTRLDIFLPFRNQWMEICLNEIYSACAPSVKVNFDLRELTMIPRFVGDRTDMIHSVTMASMCEEGWAYMAALPRLQELRIHDIGSAPRVDKVDAVKNPFHALRLLELTANFDCRPFVAGLLRRCGRLSLSTMKVRVSLDTPERMAHPTDHWVDLFLAIERHCAHDALRTLSLADDGEMARIGGGTLQLLAPFRELRTLSIESKNGVVVEDRHIASLMRSWPALQSLKLVPSRFLNLEWENDEDTYASARYISTCTVPGILEIARLGTALRSLTLTVDFENDLPLGDSDWFRGGDTVELPCNTNVTMFDAWVSDMGDVCDVAGFLLAVFPAAAQNLWVSVLADKEHYEGSRDEAVAAKWEQVFTMIDIVRTAERKAEQRIRKAIQEEGKPPRH</sequence>
<keyword evidence="2" id="KW-1185">Reference proteome</keyword>
<dbReference type="InterPro" id="IPR032675">
    <property type="entry name" value="LRR_dom_sf"/>
</dbReference>
<feature type="non-terminal residue" evidence="1">
    <location>
        <position position="517"/>
    </location>
</feature>
<name>D8QG25_SCHCM</name>
<gene>
    <name evidence="1" type="ORF">SCHCODRAFT_112819</name>
</gene>
<dbReference type="KEGG" id="scm:SCHCO_02553266"/>
<dbReference type="EMBL" id="GL377311">
    <property type="protein sequence ID" value="EFI93220.1"/>
    <property type="molecule type" value="Genomic_DNA"/>
</dbReference>
<dbReference type="VEuPathDB" id="FungiDB:SCHCODRAFT_02553266"/>
<dbReference type="OrthoDB" id="2948138at2759"/>
<organism evidence="2">
    <name type="scientific">Schizophyllum commune (strain H4-8 / FGSC 9210)</name>
    <name type="common">Split gill fungus</name>
    <dbReference type="NCBI Taxonomy" id="578458"/>
    <lineage>
        <taxon>Eukaryota</taxon>
        <taxon>Fungi</taxon>
        <taxon>Dikarya</taxon>
        <taxon>Basidiomycota</taxon>
        <taxon>Agaricomycotina</taxon>
        <taxon>Agaricomycetes</taxon>
        <taxon>Agaricomycetidae</taxon>
        <taxon>Agaricales</taxon>
        <taxon>Schizophyllaceae</taxon>
        <taxon>Schizophyllum</taxon>
    </lineage>
</organism>
<proteinExistence type="predicted"/>
<accession>D8QG25</accession>
<dbReference type="GeneID" id="9591894"/>
<dbReference type="HOGENOM" id="CLU_525952_0_0_1"/>
<protein>
    <recommendedName>
        <fullName evidence="3">F-box domain-containing protein</fullName>
    </recommendedName>
</protein>
<dbReference type="InParanoid" id="D8QG25"/>
<evidence type="ECO:0008006" key="3">
    <source>
        <dbReference type="Google" id="ProtNLM"/>
    </source>
</evidence>
<dbReference type="AlphaFoldDB" id="D8QG25"/>